<dbReference type="PANTHER" id="PTHR43297:SF2">
    <property type="entry name" value="DIPEPTIDE TRANSPORT ATP-BINDING PROTEIN DPPD"/>
    <property type="match status" value="1"/>
</dbReference>
<dbReference type="EMBL" id="JAKGBZ010000080">
    <property type="protein sequence ID" value="MCF3948774.1"/>
    <property type="molecule type" value="Genomic_DNA"/>
</dbReference>
<evidence type="ECO:0000256" key="4">
    <source>
        <dbReference type="ARBA" id="ARBA00022475"/>
    </source>
</evidence>
<keyword evidence="4" id="KW-1003">Cell membrane</keyword>
<dbReference type="PANTHER" id="PTHR43297">
    <property type="entry name" value="OLIGOPEPTIDE TRANSPORT ATP-BINDING PROTEIN APPD"/>
    <property type="match status" value="1"/>
</dbReference>
<sequence length="347" mass="37783">MTEATATDPAVPLLAVDNLRVSFRTARGTVRAVDGVSFRLGHREILGIVGESGSGKSVSLMAMMGLINDPNAVIEGSIKFQGRELIGLGAREMRRLRGGRIAMIFQDPMTALTPVYTVGRQIVEQLRLHTDLSTGAARNRAVELLEAVGIPGPKDVIDRYPHQLSGGMRQRVVIAMALSCNPALMLADEPTTALDVTVQAAILDLVRKLRKDFGSSVILVTHNMGVVAEIADKVAVMYAGRIVEHADTPTMFRTPWHPYTWGLLDSIPPISGARPRRLSSIQGAPPSLQRLPPGCSFAPRCQYRSRRCAVKPPMIGEPDHRVACVLEPGERREIVRKPAQQNDEIPS</sequence>
<comment type="subcellular location">
    <subcellularLocation>
        <location evidence="1">Cell inner membrane</location>
        <topology evidence="1">Peripheral membrane protein</topology>
    </subcellularLocation>
</comment>
<name>A0ABS9E1H9_9PROT</name>
<dbReference type="Proteomes" id="UP001521209">
    <property type="component" value="Unassembled WGS sequence"/>
</dbReference>
<evidence type="ECO:0000313" key="10">
    <source>
        <dbReference type="Proteomes" id="UP001521209"/>
    </source>
</evidence>
<dbReference type="InterPro" id="IPR017871">
    <property type="entry name" value="ABC_transporter-like_CS"/>
</dbReference>
<evidence type="ECO:0000256" key="2">
    <source>
        <dbReference type="ARBA" id="ARBA00005417"/>
    </source>
</evidence>
<dbReference type="RefSeq" id="WP_235706084.1">
    <property type="nucleotide sequence ID" value="NZ_JAKGBZ010000080.1"/>
</dbReference>
<dbReference type="Pfam" id="PF08352">
    <property type="entry name" value="oligo_HPY"/>
    <property type="match status" value="1"/>
</dbReference>
<dbReference type="SUPFAM" id="SSF52540">
    <property type="entry name" value="P-loop containing nucleoside triphosphate hydrolases"/>
    <property type="match status" value="1"/>
</dbReference>
<dbReference type="PROSITE" id="PS50893">
    <property type="entry name" value="ABC_TRANSPORTER_2"/>
    <property type="match status" value="1"/>
</dbReference>
<dbReference type="GO" id="GO:0005524">
    <property type="term" value="F:ATP binding"/>
    <property type="evidence" value="ECO:0007669"/>
    <property type="project" value="UniProtKB-KW"/>
</dbReference>
<evidence type="ECO:0000256" key="6">
    <source>
        <dbReference type="ARBA" id="ARBA00022840"/>
    </source>
</evidence>
<dbReference type="Pfam" id="PF00005">
    <property type="entry name" value="ABC_tran"/>
    <property type="match status" value="1"/>
</dbReference>
<protein>
    <submittedName>
        <fullName evidence="9">ABC transporter ATP-binding protein</fullName>
    </submittedName>
</protein>
<dbReference type="NCBIfam" id="TIGR01727">
    <property type="entry name" value="oligo_HPY"/>
    <property type="match status" value="1"/>
</dbReference>
<dbReference type="Gene3D" id="3.40.50.300">
    <property type="entry name" value="P-loop containing nucleotide triphosphate hydrolases"/>
    <property type="match status" value="1"/>
</dbReference>
<keyword evidence="7" id="KW-0472">Membrane</keyword>
<keyword evidence="6 9" id="KW-0067">ATP-binding</keyword>
<keyword evidence="10" id="KW-1185">Reference proteome</keyword>
<comment type="caution">
    <text evidence="9">The sequence shown here is derived from an EMBL/GenBank/DDBJ whole genome shotgun (WGS) entry which is preliminary data.</text>
</comment>
<feature type="domain" description="ABC transporter" evidence="8">
    <location>
        <begin position="14"/>
        <end position="264"/>
    </location>
</feature>
<evidence type="ECO:0000259" key="8">
    <source>
        <dbReference type="PROSITE" id="PS50893"/>
    </source>
</evidence>
<evidence type="ECO:0000256" key="3">
    <source>
        <dbReference type="ARBA" id="ARBA00022448"/>
    </source>
</evidence>
<dbReference type="InterPro" id="IPR027417">
    <property type="entry name" value="P-loop_NTPase"/>
</dbReference>
<gene>
    <name evidence="9" type="ORF">L2A60_19165</name>
</gene>
<evidence type="ECO:0000256" key="1">
    <source>
        <dbReference type="ARBA" id="ARBA00004417"/>
    </source>
</evidence>
<keyword evidence="3" id="KW-0813">Transport</keyword>
<dbReference type="InterPro" id="IPR003593">
    <property type="entry name" value="AAA+_ATPase"/>
</dbReference>
<evidence type="ECO:0000313" key="9">
    <source>
        <dbReference type="EMBL" id="MCF3948774.1"/>
    </source>
</evidence>
<organism evidence="9 10">
    <name type="scientific">Acidiphilium iwatense</name>
    <dbReference type="NCBI Taxonomy" id="768198"/>
    <lineage>
        <taxon>Bacteria</taxon>
        <taxon>Pseudomonadati</taxon>
        <taxon>Pseudomonadota</taxon>
        <taxon>Alphaproteobacteria</taxon>
        <taxon>Acetobacterales</taxon>
        <taxon>Acidocellaceae</taxon>
        <taxon>Acidiphilium</taxon>
    </lineage>
</organism>
<dbReference type="InterPro" id="IPR003439">
    <property type="entry name" value="ABC_transporter-like_ATP-bd"/>
</dbReference>
<accession>A0ABS9E1H9</accession>
<keyword evidence="5" id="KW-0547">Nucleotide-binding</keyword>
<dbReference type="CDD" id="cd03257">
    <property type="entry name" value="ABC_NikE_OppD_transporters"/>
    <property type="match status" value="1"/>
</dbReference>
<dbReference type="InterPro" id="IPR050388">
    <property type="entry name" value="ABC_Ni/Peptide_Import"/>
</dbReference>
<evidence type="ECO:0000256" key="5">
    <source>
        <dbReference type="ARBA" id="ARBA00022741"/>
    </source>
</evidence>
<dbReference type="SMART" id="SM00382">
    <property type="entry name" value="AAA"/>
    <property type="match status" value="1"/>
</dbReference>
<dbReference type="InterPro" id="IPR013563">
    <property type="entry name" value="Oligopep_ABC_C"/>
</dbReference>
<comment type="similarity">
    <text evidence="2">Belongs to the ABC transporter superfamily.</text>
</comment>
<dbReference type="PROSITE" id="PS00211">
    <property type="entry name" value="ABC_TRANSPORTER_1"/>
    <property type="match status" value="1"/>
</dbReference>
<proteinExistence type="inferred from homology"/>
<evidence type="ECO:0000256" key="7">
    <source>
        <dbReference type="ARBA" id="ARBA00023136"/>
    </source>
</evidence>
<reference evidence="9 10" key="1">
    <citation type="submission" date="2022-01" db="EMBL/GenBank/DDBJ databases">
        <authorList>
            <person name="Won M."/>
            <person name="Kim S.-J."/>
            <person name="Kwon S.-W."/>
        </authorList>
    </citation>
    <scope>NUCLEOTIDE SEQUENCE [LARGE SCALE GENOMIC DNA]</scope>
    <source>
        <strain evidence="9 10">KCTC 23505</strain>
    </source>
</reference>